<evidence type="ECO:0008006" key="3">
    <source>
        <dbReference type="Google" id="ProtNLM"/>
    </source>
</evidence>
<evidence type="ECO:0000313" key="2">
    <source>
        <dbReference type="Proteomes" id="UP000224563"/>
    </source>
</evidence>
<gene>
    <name evidence="1" type="ORF">CSX02_11375</name>
</gene>
<dbReference type="RefSeq" id="WP_099386754.1">
    <property type="nucleotide sequence ID" value="NZ_PDYG01000123.1"/>
</dbReference>
<protein>
    <recommendedName>
        <fullName evidence="3">CDP-Glycerol:Poly(Glycerophosphate) glycerophosphotransferase</fullName>
    </recommendedName>
</protein>
<reference evidence="1 2" key="1">
    <citation type="submission" date="2017-10" db="EMBL/GenBank/DDBJ databases">
        <title>Resolving the taxonomy of Roseburia spp., Eubacterium rectale and Agathobacter spp. through phylogenomic analysis.</title>
        <authorList>
            <person name="Sheridan P.O."/>
            <person name="Walker A.W."/>
            <person name="Duncan S.H."/>
            <person name="Scott K.P."/>
            <person name="Toole P.W.O."/>
            <person name="Luis P."/>
            <person name="Flint H.J."/>
        </authorList>
    </citation>
    <scope>NUCLEOTIDE SEQUENCE [LARGE SCALE GENOMIC DNA]</scope>
    <source>
        <strain evidence="1 2">JK623</strain>
    </source>
</reference>
<dbReference type="Proteomes" id="UP000224563">
    <property type="component" value="Unassembled WGS sequence"/>
</dbReference>
<dbReference type="AlphaFoldDB" id="A0A2G3E0F5"/>
<evidence type="ECO:0000313" key="1">
    <source>
        <dbReference type="EMBL" id="PHU36766.1"/>
    </source>
</evidence>
<sequence length="447" mass="52464">MSKTVRKQLLNSIEWMNRAALQIAEVGETKRPYFLQALQEHAVALGTRIEALKGLDTQSVPVLEEICEAIYETSMADAQSCGDAIAHLLALITNLREVFAEEFPDLTEVVFLPYNLAMWDSLESVWRKYASDPQVECHVIPIPYYEKDPQGNYKDVHYDGPDYPKDVPVEDYREYDLRLHHPDMIFIHNPYDQCNHVTTVPTEYFSCYIKDYTEKLIYIPYFVLNEIDPQNQKAIDGMKHFCYTPGTIFADEVWLQSENMRQIYIKEYAIAAVMHGREINPQELYRRFVAYGSPKYDKLFEARERALRDELEIPDDWKPVLYREDGTKRKTVLYNISLSAMLQHSDKMLDKIRRVLQTFYENREDIALLWRPHPLYLQTIESMQPELRDGYLQIVNRYREEKWGIYDESAELDRALVVADAYYGDQSSLVALCKELKIPIMLEDIEV</sequence>
<accession>A0A2G3E0F5</accession>
<name>A0A2G3E0F5_9FIRM</name>
<dbReference type="GO" id="GO:0016020">
    <property type="term" value="C:membrane"/>
    <property type="evidence" value="ECO:0007669"/>
    <property type="project" value="InterPro"/>
</dbReference>
<comment type="caution">
    <text evidence="1">The sequence shown here is derived from an EMBL/GenBank/DDBJ whole genome shotgun (WGS) entry which is preliminary data.</text>
</comment>
<dbReference type="Pfam" id="PF04464">
    <property type="entry name" value="Glyphos_transf"/>
    <property type="match status" value="1"/>
</dbReference>
<reference evidence="1 2" key="2">
    <citation type="submission" date="2017-10" db="EMBL/GenBank/DDBJ databases">
        <authorList>
            <person name="Banno H."/>
            <person name="Chua N.-H."/>
        </authorList>
    </citation>
    <scope>NUCLEOTIDE SEQUENCE [LARGE SCALE GENOMIC DNA]</scope>
    <source>
        <strain evidence="1 2">JK623</strain>
    </source>
</reference>
<dbReference type="GO" id="GO:0047355">
    <property type="term" value="F:CDP-glycerol glycerophosphotransferase activity"/>
    <property type="evidence" value="ECO:0007669"/>
    <property type="project" value="InterPro"/>
</dbReference>
<keyword evidence="2" id="KW-1185">Reference proteome</keyword>
<dbReference type="InterPro" id="IPR007554">
    <property type="entry name" value="Glycerophosphate_synth"/>
</dbReference>
<organism evidence="1 2">
    <name type="scientific">Agathobacter ruminis</name>
    <dbReference type="NCBI Taxonomy" id="1712665"/>
    <lineage>
        <taxon>Bacteria</taxon>
        <taxon>Bacillati</taxon>
        <taxon>Bacillota</taxon>
        <taxon>Clostridia</taxon>
        <taxon>Lachnospirales</taxon>
        <taxon>Lachnospiraceae</taxon>
        <taxon>Agathobacter</taxon>
    </lineage>
</organism>
<proteinExistence type="predicted"/>
<dbReference type="EMBL" id="PDYG01000123">
    <property type="protein sequence ID" value="PHU36766.1"/>
    <property type="molecule type" value="Genomic_DNA"/>
</dbReference>